<dbReference type="Proteomes" id="UP000198848">
    <property type="component" value="Unassembled WGS sequence"/>
</dbReference>
<dbReference type="OrthoDB" id="241157at2157"/>
<evidence type="ECO:0000313" key="3">
    <source>
        <dbReference type="Proteomes" id="UP000198848"/>
    </source>
</evidence>
<dbReference type="EMBL" id="FNLC01000002">
    <property type="protein sequence ID" value="SDR16538.1"/>
    <property type="molecule type" value="Genomic_DNA"/>
</dbReference>
<organism evidence="2 3">
    <name type="scientific">Natronobacterium texcoconense</name>
    <dbReference type="NCBI Taxonomy" id="1095778"/>
    <lineage>
        <taxon>Archaea</taxon>
        <taxon>Methanobacteriati</taxon>
        <taxon>Methanobacteriota</taxon>
        <taxon>Stenosarchaea group</taxon>
        <taxon>Halobacteria</taxon>
        <taxon>Halobacteriales</taxon>
        <taxon>Natrialbaceae</taxon>
        <taxon>Natronobacterium</taxon>
    </lineage>
</organism>
<dbReference type="Pfam" id="PF24035">
    <property type="entry name" value="DUF7344"/>
    <property type="match status" value="1"/>
</dbReference>
<feature type="domain" description="DUF7344" evidence="1">
    <location>
        <begin position="14"/>
        <end position="86"/>
    </location>
</feature>
<dbReference type="InterPro" id="IPR055768">
    <property type="entry name" value="DUF7344"/>
</dbReference>
<evidence type="ECO:0000259" key="1">
    <source>
        <dbReference type="Pfam" id="PF24035"/>
    </source>
</evidence>
<dbReference type="AlphaFoldDB" id="A0A1H1GUE4"/>
<sequence>MPESDADSVDSVLEAVAEQHRRLTLRYLEGATDGVASIEEIAEYVAAESSKHRTPERATIRLHHATLPALENASLVTFDPHSGAVEYHRDPLVEKVLASIDDDS</sequence>
<accession>A0A1H1GUE4</accession>
<reference evidence="3" key="1">
    <citation type="submission" date="2016-10" db="EMBL/GenBank/DDBJ databases">
        <authorList>
            <person name="Varghese N."/>
            <person name="Submissions S."/>
        </authorList>
    </citation>
    <scope>NUCLEOTIDE SEQUENCE [LARGE SCALE GENOMIC DNA]</scope>
    <source>
        <strain evidence="3">DSM 24767</strain>
    </source>
</reference>
<name>A0A1H1GUE4_NATTX</name>
<gene>
    <name evidence="2" type="ORF">SAMN04489842_2604</name>
</gene>
<evidence type="ECO:0000313" key="2">
    <source>
        <dbReference type="EMBL" id="SDR16538.1"/>
    </source>
</evidence>
<proteinExistence type="predicted"/>
<protein>
    <recommendedName>
        <fullName evidence="1">DUF7344 domain-containing protein</fullName>
    </recommendedName>
</protein>
<dbReference type="RefSeq" id="WP_090382401.1">
    <property type="nucleotide sequence ID" value="NZ_FNLC01000002.1"/>
</dbReference>
<keyword evidence="3" id="KW-1185">Reference proteome</keyword>
<dbReference type="STRING" id="1095778.SAMN04489842_2604"/>